<gene>
    <name evidence="2" type="ORF">JKILLFL_G1208</name>
</gene>
<feature type="region of interest" description="Disordered" evidence="1">
    <location>
        <begin position="1"/>
        <end position="31"/>
    </location>
</feature>
<organism evidence="2 3">
    <name type="scientific">Tilletia laevis</name>
    <dbReference type="NCBI Taxonomy" id="157183"/>
    <lineage>
        <taxon>Eukaryota</taxon>
        <taxon>Fungi</taxon>
        <taxon>Dikarya</taxon>
        <taxon>Basidiomycota</taxon>
        <taxon>Ustilaginomycotina</taxon>
        <taxon>Exobasidiomycetes</taxon>
        <taxon>Tilletiales</taxon>
        <taxon>Tilletiaceae</taxon>
        <taxon>Tilletia</taxon>
    </lineage>
</organism>
<keyword evidence="3" id="KW-1185">Reference proteome</keyword>
<evidence type="ECO:0000313" key="2">
    <source>
        <dbReference type="EMBL" id="CAD6924845.1"/>
    </source>
</evidence>
<dbReference type="Proteomes" id="UP000836404">
    <property type="component" value="Unassembled WGS sequence"/>
</dbReference>
<evidence type="ECO:0000256" key="1">
    <source>
        <dbReference type="SAM" id="MobiDB-lite"/>
    </source>
</evidence>
<name>A0A9N8LVR7_9BASI</name>
<protein>
    <submittedName>
        <fullName evidence="2">Uncharacterized protein</fullName>
    </submittedName>
</protein>
<proteinExistence type="predicted"/>
<sequence>MSVVPSTVARATSVRSASEPASGPPGQPTDVERLANLTKANPAAAAAARALITAGHSIGKAVEWMEKAIQPTPGSNTPPAHRIGASYFNAQAKREASRAGGR</sequence>
<evidence type="ECO:0000313" key="3">
    <source>
        <dbReference type="Proteomes" id="UP000836404"/>
    </source>
</evidence>
<dbReference type="AlphaFoldDB" id="A0A9N8LVR7"/>
<accession>A0A9N8LVR7</accession>
<reference evidence="2 3" key="1">
    <citation type="submission" date="2020-10" db="EMBL/GenBank/DDBJ databases">
        <authorList>
            <person name="Sedaghatjoo S."/>
        </authorList>
    </citation>
    <scope>NUCLEOTIDE SEQUENCE [LARGE SCALE GENOMIC DNA]</scope>
    <source>
        <strain evidence="2 3">LLFL</strain>
    </source>
</reference>
<dbReference type="EMBL" id="CAJHJF010002273">
    <property type="protein sequence ID" value="CAD6924845.1"/>
    <property type="molecule type" value="Genomic_DNA"/>
</dbReference>
<comment type="caution">
    <text evidence="2">The sequence shown here is derived from an EMBL/GenBank/DDBJ whole genome shotgun (WGS) entry which is preliminary data.</text>
</comment>